<organism evidence="1 2">
    <name type="scientific">Caerostris extrusa</name>
    <name type="common">Bark spider</name>
    <name type="synonym">Caerostris bankana</name>
    <dbReference type="NCBI Taxonomy" id="172846"/>
    <lineage>
        <taxon>Eukaryota</taxon>
        <taxon>Metazoa</taxon>
        <taxon>Ecdysozoa</taxon>
        <taxon>Arthropoda</taxon>
        <taxon>Chelicerata</taxon>
        <taxon>Arachnida</taxon>
        <taxon>Araneae</taxon>
        <taxon>Araneomorphae</taxon>
        <taxon>Entelegynae</taxon>
        <taxon>Araneoidea</taxon>
        <taxon>Araneidae</taxon>
        <taxon>Caerostris</taxon>
    </lineage>
</organism>
<comment type="caution">
    <text evidence="1">The sequence shown here is derived from an EMBL/GenBank/DDBJ whole genome shotgun (WGS) entry which is preliminary data.</text>
</comment>
<dbReference type="EMBL" id="BPLR01004353">
    <property type="protein sequence ID" value="GIX94286.1"/>
    <property type="molecule type" value="Genomic_DNA"/>
</dbReference>
<evidence type="ECO:0000313" key="1">
    <source>
        <dbReference type="EMBL" id="GIX94286.1"/>
    </source>
</evidence>
<evidence type="ECO:0000313" key="2">
    <source>
        <dbReference type="Proteomes" id="UP001054945"/>
    </source>
</evidence>
<keyword evidence="2" id="KW-1185">Reference proteome</keyword>
<dbReference type="AlphaFoldDB" id="A0AAV4PEY9"/>
<name>A0AAV4PEY9_CAEEX</name>
<dbReference type="Proteomes" id="UP001054945">
    <property type="component" value="Unassembled WGS sequence"/>
</dbReference>
<proteinExistence type="predicted"/>
<reference evidence="1 2" key="1">
    <citation type="submission" date="2021-06" db="EMBL/GenBank/DDBJ databases">
        <title>Caerostris extrusa draft genome.</title>
        <authorList>
            <person name="Kono N."/>
            <person name="Arakawa K."/>
        </authorList>
    </citation>
    <scope>NUCLEOTIDE SEQUENCE [LARGE SCALE GENOMIC DNA]</scope>
</reference>
<protein>
    <submittedName>
        <fullName evidence="1">Uncharacterized protein</fullName>
    </submittedName>
</protein>
<sequence>MPSFTTASASALNPFEQPCTNNSAWMQHDPNWSCYNQLPPNSQGLEDPSNYLSIWDPINEYCNAPMNMQSGQSTMQDFEISRFQEKEYDQWQLP</sequence>
<accession>A0AAV4PEY9</accession>
<gene>
    <name evidence="1" type="ORF">CEXT_345031</name>
</gene>